<comment type="caution">
    <text evidence="10">The sequence shown here is derived from an EMBL/GenBank/DDBJ whole genome shotgun (WGS) entry which is preliminary data.</text>
</comment>
<dbReference type="Gene3D" id="3.40.1160.10">
    <property type="entry name" value="Acetylglutamate kinase-like"/>
    <property type="match status" value="1"/>
</dbReference>
<dbReference type="PIRSF" id="PIRSF000729">
    <property type="entry name" value="GK"/>
    <property type="match status" value="1"/>
</dbReference>
<dbReference type="InterPro" id="IPR015947">
    <property type="entry name" value="PUA-like_sf"/>
</dbReference>
<evidence type="ECO:0000313" key="11">
    <source>
        <dbReference type="Proteomes" id="UP001157161"/>
    </source>
</evidence>
<keyword evidence="5 8" id="KW-0547">Nucleotide-binding</keyword>
<keyword evidence="4 8" id="KW-0808">Transferase</keyword>
<keyword evidence="2 8" id="KW-0028">Amino-acid biosynthesis</keyword>
<dbReference type="PANTHER" id="PTHR43654">
    <property type="entry name" value="GLUTAMATE 5-KINASE"/>
    <property type="match status" value="1"/>
</dbReference>
<dbReference type="RefSeq" id="WP_284249616.1">
    <property type="nucleotide sequence ID" value="NZ_BSUM01000001.1"/>
</dbReference>
<gene>
    <name evidence="8 10" type="primary">proB</name>
    <name evidence="10" type="ORF">GCM10025875_08600</name>
</gene>
<feature type="binding site" evidence="8">
    <location>
        <position position="161"/>
    </location>
    <ligand>
        <name>substrate</name>
    </ligand>
</feature>
<dbReference type="CDD" id="cd21157">
    <property type="entry name" value="PUA_G5K"/>
    <property type="match status" value="1"/>
</dbReference>
<dbReference type="GO" id="GO:0055129">
    <property type="term" value="P:L-proline biosynthetic process"/>
    <property type="evidence" value="ECO:0007669"/>
    <property type="project" value="UniProtKB-UniRule"/>
</dbReference>
<feature type="binding site" evidence="8">
    <location>
        <begin position="222"/>
        <end position="228"/>
    </location>
    <ligand>
        <name>ATP</name>
        <dbReference type="ChEBI" id="CHEBI:30616"/>
    </ligand>
</feature>
<comment type="subcellular location">
    <subcellularLocation>
        <location evidence="8">Cytoplasm</location>
    </subcellularLocation>
</comment>
<dbReference type="PANTHER" id="PTHR43654:SF1">
    <property type="entry name" value="ISOPENTENYL PHOSPHATE KINASE"/>
    <property type="match status" value="1"/>
</dbReference>
<dbReference type="InterPro" id="IPR001057">
    <property type="entry name" value="Glu/AcGlu_kinase"/>
</dbReference>
<evidence type="ECO:0000259" key="9">
    <source>
        <dbReference type="SMART" id="SM00359"/>
    </source>
</evidence>
<keyword evidence="1 8" id="KW-0963">Cytoplasm</keyword>
<feature type="binding site" evidence="8">
    <location>
        <begin position="181"/>
        <end position="182"/>
    </location>
    <ligand>
        <name>ATP</name>
        <dbReference type="ChEBI" id="CHEBI:30616"/>
    </ligand>
</feature>
<dbReference type="PRINTS" id="PR00474">
    <property type="entry name" value="GLU5KINASE"/>
</dbReference>
<evidence type="ECO:0000256" key="6">
    <source>
        <dbReference type="ARBA" id="ARBA00022777"/>
    </source>
</evidence>
<dbReference type="AlphaFoldDB" id="A0AA37XDC0"/>
<keyword evidence="3 8" id="KW-0641">Proline biosynthesis</keyword>
<dbReference type="Gene3D" id="2.30.130.10">
    <property type="entry name" value="PUA domain"/>
    <property type="match status" value="1"/>
</dbReference>
<feature type="binding site" evidence="8">
    <location>
        <position position="22"/>
    </location>
    <ligand>
        <name>ATP</name>
        <dbReference type="ChEBI" id="CHEBI:30616"/>
    </ligand>
</feature>
<dbReference type="InterPro" id="IPR005715">
    <property type="entry name" value="Glu_5kinase/COase_Synthase"/>
</dbReference>
<dbReference type="EC" id="2.7.2.11" evidence="8"/>
<evidence type="ECO:0000256" key="1">
    <source>
        <dbReference type="ARBA" id="ARBA00022490"/>
    </source>
</evidence>
<dbReference type="InterPro" id="IPR041739">
    <property type="entry name" value="G5K_ProB"/>
</dbReference>
<comment type="catalytic activity">
    <reaction evidence="8">
        <text>L-glutamate + ATP = L-glutamyl 5-phosphate + ADP</text>
        <dbReference type="Rhea" id="RHEA:14877"/>
        <dbReference type="ChEBI" id="CHEBI:29985"/>
        <dbReference type="ChEBI" id="CHEBI:30616"/>
        <dbReference type="ChEBI" id="CHEBI:58274"/>
        <dbReference type="ChEBI" id="CHEBI:456216"/>
        <dbReference type="EC" id="2.7.2.11"/>
    </reaction>
</comment>
<evidence type="ECO:0000256" key="2">
    <source>
        <dbReference type="ARBA" id="ARBA00022605"/>
    </source>
</evidence>
<dbReference type="InterPro" id="IPR019797">
    <property type="entry name" value="Glutamate_5-kinase_CS"/>
</dbReference>
<dbReference type="GO" id="GO:0003723">
    <property type="term" value="F:RNA binding"/>
    <property type="evidence" value="ECO:0007669"/>
    <property type="project" value="InterPro"/>
</dbReference>
<dbReference type="InterPro" id="IPR036974">
    <property type="entry name" value="PUA_sf"/>
</dbReference>
<comment type="similarity">
    <text evidence="8">Belongs to the glutamate 5-kinase family.</text>
</comment>
<dbReference type="FunFam" id="3.40.1160.10:FF:000018">
    <property type="entry name" value="Glutamate 5-kinase"/>
    <property type="match status" value="1"/>
</dbReference>
<reference evidence="10" key="2">
    <citation type="submission" date="2023-02" db="EMBL/GenBank/DDBJ databases">
        <authorList>
            <person name="Sun Q."/>
            <person name="Mori K."/>
        </authorList>
    </citation>
    <scope>NUCLEOTIDE SEQUENCE</scope>
    <source>
        <strain evidence="10">NBRC 112290</strain>
    </source>
</reference>
<keyword evidence="7 8" id="KW-0067">ATP-binding</keyword>
<dbReference type="Proteomes" id="UP001157161">
    <property type="component" value="Unassembled WGS sequence"/>
</dbReference>
<comment type="function">
    <text evidence="8">Catalyzes the transfer of a phosphate group to glutamate to form L-glutamate 5-phosphate.</text>
</comment>
<feature type="binding site" evidence="8">
    <location>
        <position position="62"/>
    </location>
    <ligand>
        <name>substrate</name>
    </ligand>
</feature>
<accession>A0AA37XDC0</accession>
<dbReference type="GO" id="GO:0005829">
    <property type="term" value="C:cytosol"/>
    <property type="evidence" value="ECO:0007669"/>
    <property type="project" value="TreeGrafter"/>
</dbReference>
<evidence type="ECO:0000256" key="7">
    <source>
        <dbReference type="ARBA" id="ARBA00022840"/>
    </source>
</evidence>
<name>A0AA37XDC0_9MICO</name>
<keyword evidence="11" id="KW-1185">Reference proteome</keyword>
<protein>
    <recommendedName>
        <fullName evidence="8">Glutamate 5-kinase</fullName>
        <ecNumber evidence="8">2.7.2.11</ecNumber>
    </recommendedName>
    <alternativeName>
        <fullName evidence="8">Gamma-glutamyl kinase</fullName>
        <shortName evidence="8">GK</shortName>
    </alternativeName>
</protein>
<dbReference type="InterPro" id="IPR001048">
    <property type="entry name" value="Asp/Glu/Uridylate_kinase"/>
</dbReference>
<evidence type="ECO:0000256" key="8">
    <source>
        <dbReference type="HAMAP-Rule" id="MF_00456"/>
    </source>
</evidence>
<dbReference type="Pfam" id="PF01472">
    <property type="entry name" value="PUA"/>
    <property type="match status" value="1"/>
</dbReference>
<keyword evidence="6 8" id="KW-0418">Kinase</keyword>
<dbReference type="PROSITE" id="PS00902">
    <property type="entry name" value="GLUTAMATE_5_KINASE"/>
    <property type="match status" value="1"/>
</dbReference>
<evidence type="ECO:0000256" key="5">
    <source>
        <dbReference type="ARBA" id="ARBA00022741"/>
    </source>
</evidence>
<reference evidence="10" key="1">
    <citation type="journal article" date="2014" name="Int. J. Syst. Evol. Microbiol.">
        <title>Complete genome sequence of Corynebacterium casei LMG S-19264T (=DSM 44701T), isolated from a smear-ripened cheese.</title>
        <authorList>
            <consortium name="US DOE Joint Genome Institute (JGI-PGF)"/>
            <person name="Walter F."/>
            <person name="Albersmeier A."/>
            <person name="Kalinowski J."/>
            <person name="Ruckert C."/>
        </authorList>
    </citation>
    <scope>NUCLEOTIDE SEQUENCE</scope>
    <source>
        <strain evidence="10">NBRC 112290</strain>
    </source>
</reference>
<evidence type="ECO:0000313" key="10">
    <source>
        <dbReference type="EMBL" id="GMA30868.1"/>
    </source>
</evidence>
<dbReference type="SUPFAM" id="SSF53633">
    <property type="entry name" value="Carbamate kinase-like"/>
    <property type="match status" value="1"/>
</dbReference>
<dbReference type="EMBL" id="BSUM01000001">
    <property type="protein sequence ID" value="GMA30868.1"/>
    <property type="molecule type" value="Genomic_DNA"/>
</dbReference>
<dbReference type="GO" id="GO:0005524">
    <property type="term" value="F:ATP binding"/>
    <property type="evidence" value="ECO:0007669"/>
    <property type="project" value="UniProtKB-KW"/>
</dbReference>
<dbReference type="NCBIfam" id="TIGR01027">
    <property type="entry name" value="proB"/>
    <property type="match status" value="1"/>
</dbReference>
<sequence>MDELGGVSGRELLAGARRVVVKIGSSSLTDDAGALDPTAVTAVADALAACRTAGTQVVLVSSGAIAAGITPLGLASRPRDLATQQAAAGVGQGLLVAHYTRAFAAHGLTVAQVLLTAEDVIRRGQYKNAQRALERLLALGTVPVINENDAVATDEIRFGDNDRLAALVAHVVQADALVLLTDVDGLYDGHPSLPTSRRLSRVSSAADLEGVVVTGRGSGVGTGGMTTKVDAAVTATGAGIPTLVAGAADVSRALTGEDVGTWFDATHPRPRTRRLWLAHAAATRGRLVLDDGAVRAITDGKRSLLAAGVVGVEGAFEAGDPVELASAAGVVVARGLVAYSSEELPERFGLTSAQLREEFDGRDRAVVHRDDLVVVARR</sequence>
<dbReference type="PROSITE" id="PS50890">
    <property type="entry name" value="PUA"/>
    <property type="match status" value="1"/>
</dbReference>
<comment type="pathway">
    <text evidence="8">Amino-acid biosynthesis; L-proline biosynthesis; L-glutamate 5-semialdehyde from L-glutamate: step 1/2.</text>
</comment>
<dbReference type="HAMAP" id="MF_00456">
    <property type="entry name" value="ProB"/>
    <property type="match status" value="1"/>
</dbReference>
<dbReference type="SUPFAM" id="SSF88697">
    <property type="entry name" value="PUA domain-like"/>
    <property type="match status" value="1"/>
</dbReference>
<feature type="domain" description="PUA" evidence="9">
    <location>
        <begin position="285"/>
        <end position="368"/>
    </location>
</feature>
<dbReference type="InterPro" id="IPR002478">
    <property type="entry name" value="PUA"/>
</dbReference>
<organism evidence="10 11">
    <name type="scientific">Litorihabitans aurantiacus</name>
    <dbReference type="NCBI Taxonomy" id="1930061"/>
    <lineage>
        <taxon>Bacteria</taxon>
        <taxon>Bacillati</taxon>
        <taxon>Actinomycetota</taxon>
        <taxon>Actinomycetes</taxon>
        <taxon>Micrococcales</taxon>
        <taxon>Beutenbergiaceae</taxon>
        <taxon>Litorihabitans</taxon>
    </lineage>
</organism>
<dbReference type="GO" id="GO:0004349">
    <property type="term" value="F:glutamate 5-kinase activity"/>
    <property type="evidence" value="ECO:0007669"/>
    <property type="project" value="UniProtKB-UniRule"/>
</dbReference>
<dbReference type="CDD" id="cd04242">
    <property type="entry name" value="AAK_G5K_ProB"/>
    <property type="match status" value="1"/>
</dbReference>
<dbReference type="InterPro" id="IPR036393">
    <property type="entry name" value="AceGlu_kinase-like_sf"/>
</dbReference>
<feature type="binding site" evidence="8">
    <location>
        <position position="149"/>
    </location>
    <ligand>
        <name>substrate</name>
    </ligand>
</feature>
<evidence type="ECO:0000256" key="3">
    <source>
        <dbReference type="ARBA" id="ARBA00022650"/>
    </source>
</evidence>
<evidence type="ECO:0000256" key="4">
    <source>
        <dbReference type="ARBA" id="ARBA00022679"/>
    </source>
</evidence>
<proteinExistence type="inferred from homology"/>
<dbReference type="InterPro" id="IPR011529">
    <property type="entry name" value="Glu_5kinase"/>
</dbReference>
<dbReference type="Pfam" id="PF00696">
    <property type="entry name" value="AA_kinase"/>
    <property type="match status" value="1"/>
</dbReference>
<dbReference type="SMART" id="SM00359">
    <property type="entry name" value="PUA"/>
    <property type="match status" value="1"/>
</dbReference>